<evidence type="ECO:0000256" key="2">
    <source>
        <dbReference type="ARBA" id="ARBA00022448"/>
    </source>
</evidence>
<dbReference type="InterPro" id="IPR013099">
    <property type="entry name" value="K_chnl_dom"/>
</dbReference>
<keyword evidence="5" id="KW-0406">Ion transport</keyword>
<name>A0A645I548_9ZZZZ</name>
<evidence type="ECO:0000256" key="5">
    <source>
        <dbReference type="ARBA" id="ARBA00023065"/>
    </source>
</evidence>
<reference evidence="10" key="1">
    <citation type="submission" date="2019-08" db="EMBL/GenBank/DDBJ databases">
        <authorList>
            <person name="Kucharzyk K."/>
            <person name="Murdoch R.W."/>
            <person name="Higgins S."/>
            <person name="Loffler F."/>
        </authorList>
    </citation>
    <scope>NUCLEOTIDE SEQUENCE</scope>
</reference>
<keyword evidence="3 8" id="KW-0812">Transmembrane</keyword>
<evidence type="ECO:0000256" key="6">
    <source>
        <dbReference type="ARBA" id="ARBA00023136"/>
    </source>
</evidence>
<dbReference type="GO" id="GO:0005249">
    <property type="term" value="F:voltage-gated potassium channel activity"/>
    <property type="evidence" value="ECO:0007669"/>
    <property type="project" value="InterPro"/>
</dbReference>
<organism evidence="10">
    <name type="scientific">bioreactor metagenome</name>
    <dbReference type="NCBI Taxonomy" id="1076179"/>
    <lineage>
        <taxon>unclassified sequences</taxon>
        <taxon>metagenomes</taxon>
        <taxon>ecological metagenomes</taxon>
    </lineage>
</organism>
<dbReference type="SUPFAM" id="SSF81324">
    <property type="entry name" value="Voltage-gated potassium channels"/>
    <property type="match status" value="1"/>
</dbReference>
<evidence type="ECO:0000256" key="8">
    <source>
        <dbReference type="SAM" id="Phobius"/>
    </source>
</evidence>
<dbReference type="InterPro" id="IPR028325">
    <property type="entry name" value="VG_K_chnl"/>
</dbReference>
<protein>
    <submittedName>
        <fullName evidence="10">Cyclic nucleotide-gated potassium channel</fullName>
    </submittedName>
</protein>
<evidence type="ECO:0000259" key="9">
    <source>
        <dbReference type="Pfam" id="PF07885"/>
    </source>
</evidence>
<feature type="transmembrane region" description="Helical" evidence="8">
    <location>
        <begin position="55"/>
        <end position="80"/>
    </location>
</feature>
<keyword evidence="7 10" id="KW-0407">Ion channel</keyword>
<dbReference type="Pfam" id="PF07885">
    <property type="entry name" value="Ion_trans_2"/>
    <property type="match status" value="1"/>
</dbReference>
<feature type="domain" description="Potassium channel" evidence="9">
    <location>
        <begin position="3"/>
        <end position="76"/>
    </location>
</feature>
<gene>
    <name evidence="10" type="ORF">SDC9_193136</name>
</gene>
<dbReference type="AlphaFoldDB" id="A0A645I548"/>
<keyword evidence="4 8" id="KW-1133">Transmembrane helix</keyword>
<keyword evidence="2" id="KW-0813">Transport</keyword>
<evidence type="ECO:0000256" key="1">
    <source>
        <dbReference type="ARBA" id="ARBA00004141"/>
    </source>
</evidence>
<dbReference type="PANTHER" id="PTHR11537:SF254">
    <property type="entry name" value="POTASSIUM VOLTAGE-GATED CHANNEL PROTEIN SHAB"/>
    <property type="match status" value="1"/>
</dbReference>
<keyword evidence="6 8" id="KW-0472">Membrane</keyword>
<evidence type="ECO:0000313" key="10">
    <source>
        <dbReference type="EMBL" id="MPN45569.1"/>
    </source>
</evidence>
<comment type="caution">
    <text evidence="10">The sequence shown here is derived from an EMBL/GenBank/DDBJ whole genome shotgun (WGS) entry which is preliminary data.</text>
</comment>
<dbReference type="EMBL" id="VSSQ01105572">
    <property type="protein sequence ID" value="MPN45569.1"/>
    <property type="molecule type" value="Genomic_DNA"/>
</dbReference>
<evidence type="ECO:0000256" key="3">
    <source>
        <dbReference type="ARBA" id="ARBA00022692"/>
    </source>
</evidence>
<dbReference type="PRINTS" id="PR00169">
    <property type="entry name" value="KCHANNEL"/>
</dbReference>
<accession>A0A645I548</accession>
<comment type="subcellular location">
    <subcellularLocation>
        <location evidence="1">Membrane</location>
        <topology evidence="1">Multi-pass membrane protein</topology>
    </subcellularLocation>
</comment>
<dbReference type="GO" id="GO:0008076">
    <property type="term" value="C:voltage-gated potassium channel complex"/>
    <property type="evidence" value="ECO:0007669"/>
    <property type="project" value="InterPro"/>
</dbReference>
<dbReference type="GO" id="GO:0001508">
    <property type="term" value="P:action potential"/>
    <property type="evidence" value="ECO:0007669"/>
    <property type="project" value="TreeGrafter"/>
</dbReference>
<evidence type="ECO:0000256" key="4">
    <source>
        <dbReference type="ARBA" id="ARBA00022989"/>
    </source>
</evidence>
<sequence length="101" mass="10620">MGLLLVISSSVLYYCENSIQPDTFSSIPATMWWSIATLTTVGYGDIYPVTALGKFFASIIAVLGIGMFALPTGILGAGFIEALQKKKSGAPKCPHCGASLE</sequence>
<proteinExistence type="predicted"/>
<dbReference type="Gene3D" id="1.10.287.70">
    <property type="match status" value="1"/>
</dbReference>
<evidence type="ECO:0000256" key="7">
    <source>
        <dbReference type="ARBA" id="ARBA00023303"/>
    </source>
</evidence>
<dbReference type="PANTHER" id="PTHR11537">
    <property type="entry name" value="VOLTAGE-GATED POTASSIUM CHANNEL"/>
    <property type="match status" value="1"/>
</dbReference>